<dbReference type="SUPFAM" id="SSF48452">
    <property type="entry name" value="TPR-like"/>
    <property type="match status" value="1"/>
</dbReference>
<feature type="region of interest" description="Disordered" evidence="1">
    <location>
        <begin position="862"/>
        <end position="1002"/>
    </location>
</feature>
<proteinExistence type="predicted"/>
<evidence type="ECO:0000259" key="2">
    <source>
        <dbReference type="Pfam" id="PF17111"/>
    </source>
</evidence>
<dbReference type="AlphaFoldDB" id="A0A9P5LHH6"/>
<feature type="region of interest" description="Disordered" evidence="1">
    <location>
        <begin position="250"/>
        <end position="270"/>
    </location>
</feature>
<dbReference type="OrthoDB" id="195446at2759"/>
<sequence>MDPLSIAASAVALTQTAGAIASSLAGFVRSLQTADARVTALRDDLTQLTNFLQSVEKTLNGCRKYDFALIEDDLWQQSHVAMTDCKTTLSELAALVDKINDTTRPKGLVWKTRVVIDLSIHADEITSSRDKIQQSNWALQTVLHTMTVQLKASIDETFHASSRPAGGFERGLSHHPDSRIARNMRLLAKAAGHFYSAASSTASTTHGDRSVGHTPSYQSTAASILGDFPDSRRERVEQYLRDSRTLREPTGVSISSLSPPQWNSLARNSRPSSVLGPAMATVLARGSSNRSLDEDDVDAECERLYLDGLQDIATASMKNRDFQIAIEYLQRALEQEADSSSESPESRQRQIQLAFCYFFEGTWRLAEPIVTKLAESKAGQDLAVCSLLHALSLAYLQEYLFEDALAACKKALTGKKRLCNANEAEWQEYREALALLATIFHMEGDYIRAEVWRRQLPINFDYVHPANEVQYLQSKSSLFESILGDEDNPHQGGIAELDAGPNDVADGPSQGIARNGTVISSRGASLRAKVLELQRHEMDTMKEVIFTEPQSAIDAGDEASPLTSVKGSILRRRLSQFFGPKRIRQANTEQALAAVRIPESPKVDTASVAPLTPESQSPPEDGLWLKLTKSNTLLRKQPRARMMKFPTIKASTRKKKDFKLISMEKISYPPRQEYTHLYSPDDYTYVPSESDNMTPVAEYNESPPSTTATEMEPTDGPEGGPSSVSPLAPEELHATINTQTQVQMVELADEAIGTPSEPQNSPLSGPGNPQGARTDNNTHNSIPANQNNIPSEAHARAPLPTIPEDLENTLSDISTIMASLPTMTDADELHARKLELEVLLQRLKAMSDDHVLIHNIQRTTRDLEEKEALGDEEAHDSGYETMDDSNEREGPTPMEPSDGPRENSDPKSSCIKRAFSWTMGSESSYTGHDPQPQSGDDTGGSKHLPANPPWSNSYNAVALAFKRQNSEPIEEEEERQQVSGTRLEQGGIADLRNGENGPAAPSIARLEARASWDWERF</sequence>
<gene>
    <name evidence="3" type="ORF">G7Z17_g5783</name>
</gene>
<protein>
    <recommendedName>
        <fullName evidence="2">Azaphilone pigments biosynthesis cluster protein L N-terminal domain-containing protein</fullName>
    </recommendedName>
</protein>
<dbReference type="EMBL" id="JAANBB010000100">
    <property type="protein sequence ID" value="KAF7550366.1"/>
    <property type="molecule type" value="Genomic_DNA"/>
</dbReference>
<feature type="region of interest" description="Disordered" evidence="1">
    <location>
        <begin position="604"/>
        <end position="623"/>
    </location>
</feature>
<evidence type="ECO:0000313" key="3">
    <source>
        <dbReference type="EMBL" id="KAF7550366.1"/>
    </source>
</evidence>
<name>A0A9P5LHH6_9HYPO</name>
<evidence type="ECO:0000256" key="1">
    <source>
        <dbReference type="SAM" id="MobiDB-lite"/>
    </source>
</evidence>
<dbReference type="InterPro" id="IPR031348">
    <property type="entry name" value="PigL_N"/>
</dbReference>
<organism evidence="3 4">
    <name type="scientific">Cylindrodendrum hubeiense</name>
    <dbReference type="NCBI Taxonomy" id="595255"/>
    <lineage>
        <taxon>Eukaryota</taxon>
        <taxon>Fungi</taxon>
        <taxon>Dikarya</taxon>
        <taxon>Ascomycota</taxon>
        <taxon>Pezizomycotina</taxon>
        <taxon>Sordariomycetes</taxon>
        <taxon>Hypocreomycetidae</taxon>
        <taxon>Hypocreales</taxon>
        <taxon>Nectriaceae</taxon>
        <taxon>Cylindrodendrum</taxon>
    </lineage>
</organism>
<feature type="compositionally biased region" description="Polar residues" evidence="1">
    <location>
        <begin position="252"/>
        <end position="270"/>
    </location>
</feature>
<keyword evidence="4" id="KW-1185">Reference proteome</keyword>
<feature type="region of interest" description="Disordered" evidence="1">
    <location>
        <begin position="673"/>
        <end position="727"/>
    </location>
</feature>
<dbReference type="InterPro" id="IPR011990">
    <property type="entry name" value="TPR-like_helical_dom_sf"/>
</dbReference>
<feature type="domain" description="Azaphilone pigments biosynthesis cluster protein L N-terminal" evidence="2">
    <location>
        <begin position="1"/>
        <end position="72"/>
    </location>
</feature>
<dbReference type="Proteomes" id="UP000722485">
    <property type="component" value="Unassembled WGS sequence"/>
</dbReference>
<reference evidence="3" key="1">
    <citation type="submission" date="2020-03" db="EMBL/GenBank/DDBJ databases">
        <title>Draft Genome Sequence of Cylindrodendrum hubeiense.</title>
        <authorList>
            <person name="Buettner E."/>
            <person name="Kellner H."/>
        </authorList>
    </citation>
    <scope>NUCLEOTIDE SEQUENCE</scope>
    <source>
        <strain evidence="3">IHI 201604</strain>
    </source>
</reference>
<evidence type="ECO:0000313" key="4">
    <source>
        <dbReference type="Proteomes" id="UP000722485"/>
    </source>
</evidence>
<accession>A0A9P5LHH6</accession>
<dbReference type="Pfam" id="PF17111">
    <property type="entry name" value="PigL_N"/>
    <property type="match status" value="1"/>
</dbReference>
<feature type="compositionally biased region" description="Polar residues" evidence="1">
    <location>
        <begin position="918"/>
        <end position="936"/>
    </location>
</feature>
<comment type="caution">
    <text evidence="3">The sequence shown here is derived from an EMBL/GenBank/DDBJ whole genome shotgun (WGS) entry which is preliminary data.</text>
</comment>
<dbReference type="Gene3D" id="1.25.40.10">
    <property type="entry name" value="Tetratricopeptide repeat domain"/>
    <property type="match status" value="1"/>
</dbReference>
<feature type="compositionally biased region" description="Polar residues" evidence="1">
    <location>
        <begin position="771"/>
        <end position="790"/>
    </location>
</feature>
<feature type="region of interest" description="Disordered" evidence="1">
    <location>
        <begin position="753"/>
        <end position="791"/>
    </location>
</feature>